<accession>A0ABR6RBQ8</accession>
<dbReference type="EMBL" id="JACHKZ010000002">
    <property type="protein sequence ID" value="MBB6576588.1"/>
    <property type="molecule type" value="Genomic_DNA"/>
</dbReference>
<dbReference type="SUPFAM" id="SSF52172">
    <property type="entry name" value="CheY-like"/>
    <property type="match status" value="1"/>
</dbReference>
<dbReference type="SMART" id="SM00850">
    <property type="entry name" value="LytTR"/>
    <property type="match status" value="1"/>
</dbReference>
<evidence type="ECO:0000259" key="3">
    <source>
        <dbReference type="PROSITE" id="PS50930"/>
    </source>
</evidence>
<dbReference type="InterPro" id="IPR046947">
    <property type="entry name" value="LytR-like"/>
</dbReference>
<name>A0ABR6RBQ8_9BURK</name>
<dbReference type="Pfam" id="PF04397">
    <property type="entry name" value="LytTR"/>
    <property type="match status" value="1"/>
</dbReference>
<organism evidence="4 5">
    <name type="scientific">Comamonas odontotermitis</name>
    <dbReference type="NCBI Taxonomy" id="379895"/>
    <lineage>
        <taxon>Bacteria</taxon>
        <taxon>Pseudomonadati</taxon>
        <taxon>Pseudomonadota</taxon>
        <taxon>Betaproteobacteria</taxon>
        <taxon>Burkholderiales</taxon>
        <taxon>Comamonadaceae</taxon>
        <taxon>Comamonas</taxon>
    </lineage>
</organism>
<keyword evidence="4" id="KW-0238">DNA-binding</keyword>
<evidence type="ECO:0000259" key="2">
    <source>
        <dbReference type="PROSITE" id="PS50110"/>
    </source>
</evidence>
<dbReference type="Proteomes" id="UP000562492">
    <property type="component" value="Unassembled WGS sequence"/>
</dbReference>
<dbReference type="PANTHER" id="PTHR37299">
    <property type="entry name" value="TRANSCRIPTIONAL REGULATOR-RELATED"/>
    <property type="match status" value="1"/>
</dbReference>
<comment type="caution">
    <text evidence="4">The sequence shown here is derived from an EMBL/GenBank/DDBJ whole genome shotgun (WGS) entry which is preliminary data.</text>
</comment>
<dbReference type="PANTHER" id="PTHR37299:SF1">
    <property type="entry name" value="STAGE 0 SPORULATION PROTEIN A HOMOLOG"/>
    <property type="match status" value="1"/>
</dbReference>
<feature type="domain" description="HTH LytTR-type" evidence="3">
    <location>
        <begin position="155"/>
        <end position="259"/>
    </location>
</feature>
<dbReference type="PROSITE" id="PS50110">
    <property type="entry name" value="RESPONSE_REGULATORY"/>
    <property type="match status" value="1"/>
</dbReference>
<dbReference type="PROSITE" id="PS50930">
    <property type="entry name" value="HTH_LYTTR"/>
    <property type="match status" value="1"/>
</dbReference>
<keyword evidence="1" id="KW-0597">Phosphoprotein</keyword>
<dbReference type="InterPro" id="IPR007492">
    <property type="entry name" value="LytTR_DNA-bd_dom"/>
</dbReference>
<dbReference type="InterPro" id="IPR011006">
    <property type="entry name" value="CheY-like_superfamily"/>
</dbReference>
<feature type="modified residue" description="4-aspartylphosphate" evidence="1">
    <location>
        <position position="56"/>
    </location>
</feature>
<sequence length="262" mass="29346">MKQFDVLVVDDEPLARRRLQRMLRQLPWVGTIGEAASVTQALQWLSQSQAHVLLLDIQMPGGSGFDLLRQLPETEPLPAVVFVTAFDDQARRAFDASAVDYITKPIEPGRFLLAMERARSASELRSSAQRIAELEEVVANLRRAATPPLPGLTELWVKTQGQYVRIAVASILRVQAERDYARIHADGREFLYNASLSELERELPQQEFIRVHRSTLVRVDAVTRVGVGAFSSLTIVLSDGAMVRVGRTYTSSVKAQLLQRLR</sequence>
<dbReference type="RefSeq" id="WP_184705178.1">
    <property type="nucleotide sequence ID" value="NZ_JACHKZ010000002.1"/>
</dbReference>
<dbReference type="Gene3D" id="2.40.50.1020">
    <property type="entry name" value="LytTr DNA-binding domain"/>
    <property type="match status" value="1"/>
</dbReference>
<keyword evidence="5" id="KW-1185">Reference proteome</keyword>
<protein>
    <submittedName>
        <fullName evidence="4">DNA-binding LytR/AlgR family response regulator</fullName>
    </submittedName>
</protein>
<dbReference type="GO" id="GO:0003677">
    <property type="term" value="F:DNA binding"/>
    <property type="evidence" value="ECO:0007669"/>
    <property type="project" value="UniProtKB-KW"/>
</dbReference>
<evidence type="ECO:0000313" key="5">
    <source>
        <dbReference type="Proteomes" id="UP000562492"/>
    </source>
</evidence>
<gene>
    <name evidence="4" type="ORF">HNP33_000636</name>
</gene>
<evidence type="ECO:0000256" key="1">
    <source>
        <dbReference type="PROSITE-ProRule" id="PRU00169"/>
    </source>
</evidence>
<feature type="domain" description="Response regulatory" evidence="2">
    <location>
        <begin position="5"/>
        <end position="119"/>
    </location>
</feature>
<dbReference type="Gene3D" id="3.40.50.2300">
    <property type="match status" value="1"/>
</dbReference>
<reference evidence="4 5" key="1">
    <citation type="submission" date="2020-08" db="EMBL/GenBank/DDBJ databases">
        <title>Functional genomics of gut bacteria from endangered species of beetles.</title>
        <authorList>
            <person name="Carlos-Shanley C."/>
        </authorList>
    </citation>
    <scope>NUCLEOTIDE SEQUENCE [LARGE SCALE GENOMIC DNA]</scope>
    <source>
        <strain evidence="4 5">S00124</strain>
    </source>
</reference>
<dbReference type="SMART" id="SM00448">
    <property type="entry name" value="REC"/>
    <property type="match status" value="1"/>
</dbReference>
<evidence type="ECO:0000313" key="4">
    <source>
        <dbReference type="EMBL" id="MBB6576588.1"/>
    </source>
</evidence>
<dbReference type="Pfam" id="PF00072">
    <property type="entry name" value="Response_reg"/>
    <property type="match status" value="1"/>
</dbReference>
<dbReference type="InterPro" id="IPR001789">
    <property type="entry name" value="Sig_transdc_resp-reg_receiver"/>
</dbReference>
<proteinExistence type="predicted"/>